<dbReference type="AlphaFoldDB" id="A0A1C5G6E8"/>
<dbReference type="PROSITE" id="PS00092">
    <property type="entry name" value="N6_MTASE"/>
    <property type="match status" value="1"/>
</dbReference>
<dbReference type="InterPro" id="IPR009537">
    <property type="entry name" value="DUF1156"/>
</dbReference>
<dbReference type="GO" id="GO:0008168">
    <property type="term" value="F:methyltransferase activity"/>
    <property type="evidence" value="ECO:0007669"/>
    <property type="project" value="UniProtKB-KW"/>
</dbReference>
<dbReference type="InterPro" id="IPR029063">
    <property type="entry name" value="SAM-dependent_MTases_sf"/>
</dbReference>
<proteinExistence type="predicted"/>
<dbReference type="GO" id="GO:0003676">
    <property type="term" value="F:nucleic acid binding"/>
    <property type="evidence" value="ECO:0007669"/>
    <property type="project" value="InterPro"/>
</dbReference>
<dbReference type="Proteomes" id="UP000198251">
    <property type="component" value="Chromosome I"/>
</dbReference>
<reference evidence="2 3" key="1">
    <citation type="submission" date="2016-06" db="EMBL/GenBank/DDBJ databases">
        <authorList>
            <person name="Kjaerup R.B."/>
            <person name="Dalgaard T.S."/>
            <person name="Juul-Madsen H.R."/>
        </authorList>
    </citation>
    <scope>NUCLEOTIDE SEQUENCE [LARGE SCALE GENOMIC DNA]</scope>
    <source>
        <strain evidence="2 3">DSM 43913</strain>
    </source>
</reference>
<sequence length="984" mass="107949">MTVPSLIDQWFPAQQIGAESLRERGSAKAFPPVNFLHVWWARRPLSASRAAVLGSLLPAWPSGEQAAGDEEAAAVLARLRAEFPEGEDEYHAWFKELVGIPRDKDPAAARAAIAAALAAGRKTEGNAYGYDRAFTRSPQPEEIRRLQRLARVRSSSVRDRPAVLDLFAGGGSIPFEAMRLGCDAVANELNPVASAVLQGTLGVVHDFGPELAEDIRTWGGRWARAARERLAPFFPTDQDAPTQSYIWAFAVPCPTTGRPTPLAPNLWLQRGAAAVQLVVDQDAGTLTPTVVTGSEAARFGDRATYKNGVAQSVWHDATTFSGDYIQQQARDGNGTYILLAACYLHEKQRRFRSPSDDDRTAVELAEKELRRLRPSWEIDGLVPDELVQPGHKTDELLRMGMRVWSDLFLPRQLLANLVFLEELISLQPQMQQSLGEERGRAVALHLAYALDRCLDYNSRLCSWHAGRSMIRNGFDRHDFAFSWTCAEFEAGRLLLPWAVANSAKNHENLSRLVHGTGTRRLGGDHLVGKPNVLRGSAAAVALPDGSIDAVITDPPYYDNVMYGELSDFFYVWLKRSLKGVWPQFCDLPVTDKQAEAVANPSLFKDVATHSGRGRKAEGTSTAAELATAHYEKLLTESFAEAHRVLGERGVLNVMFTHKRVDAWDTLGAALLNAGFAITSSWPIATEAETSLHQAKKNSAQSTILLNCHKRGDTLPAYWVDIRSDVEAAAVDAVTNFSKHGLRGVDLTLATYGPVLAVLSRNWPVYTGELDTSGAPEVLRPDVALDLAREKVAVLKKRGLLGGRDVEFDRMSDWWLLAWSDFGAAEFPSGEALKLSLATHLDLEALSKTHRLIKATSGKVTILTPAQRRTAKGLDVEDVTFPSLIDTLHALMLVYDEDGVRAAEQWMRRRNLVDDEGFKDLVRAAISAVPRNKQGGEFVRPEARVLESMRGSLFEDIPVPPDPAEIAAAAAAAEAAAAEARPGLW</sequence>
<evidence type="ECO:0000313" key="3">
    <source>
        <dbReference type="Proteomes" id="UP000198251"/>
    </source>
</evidence>
<protein>
    <submittedName>
        <fullName evidence="2">Adenine-specific DNA methylase, contains a Zn-ribbon domain</fullName>
    </submittedName>
</protein>
<dbReference type="RefSeq" id="WP_088999522.1">
    <property type="nucleotide sequence ID" value="NZ_LT607733.1"/>
</dbReference>
<dbReference type="EMBL" id="LT607733">
    <property type="protein sequence ID" value="SCG15503.1"/>
    <property type="molecule type" value="Genomic_DNA"/>
</dbReference>
<keyword evidence="2" id="KW-0808">Transferase</keyword>
<gene>
    <name evidence="2" type="ORF">GA0070610_1737</name>
</gene>
<feature type="domain" description="DUF1156" evidence="1">
    <location>
        <begin position="10"/>
        <end position="72"/>
    </location>
</feature>
<dbReference type="GO" id="GO:0032259">
    <property type="term" value="P:methylation"/>
    <property type="evidence" value="ECO:0007669"/>
    <property type="project" value="UniProtKB-KW"/>
</dbReference>
<accession>A0A1C5G6E8</accession>
<evidence type="ECO:0000259" key="1">
    <source>
        <dbReference type="Pfam" id="PF06634"/>
    </source>
</evidence>
<dbReference type="Pfam" id="PF06634">
    <property type="entry name" value="DUF1156"/>
    <property type="match status" value="1"/>
</dbReference>
<keyword evidence="3" id="KW-1185">Reference proteome</keyword>
<name>A0A1C5G6E8_MICEH</name>
<dbReference type="REBASE" id="157993">
    <property type="entry name" value="M.Mec43913ORF1737P"/>
</dbReference>
<dbReference type="InterPro" id="IPR002052">
    <property type="entry name" value="DNA_methylase_N6_adenine_CS"/>
</dbReference>
<keyword evidence="2" id="KW-0489">Methyltransferase</keyword>
<dbReference type="GeneID" id="95801580"/>
<evidence type="ECO:0000313" key="2">
    <source>
        <dbReference type="EMBL" id="SCG15503.1"/>
    </source>
</evidence>
<dbReference type="SUPFAM" id="SSF53335">
    <property type="entry name" value="S-adenosyl-L-methionine-dependent methyltransferases"/>
    <property type="match status" value="2"/>
</dbReference>
<dbReference type="Gene3D" id="3.40.50.150">
    <property type="entry name" value="Vaccinia Virus protein VP39"/>
    <property type="match status" value="1"/>
</dbReference>
<organism evidence="2 3">
    <name type="scientific">Micromonospora echinofusca</name>
    <dbReference type="NCBI Taxonomy" id="47858"/>
    <lineage>
        <taxon>Bacteria</taxon>
        <taxon>Bacillati</taxon>
        <taxon>Actinomycetota</taxon>
        <taxon>Actinomycetes</taxon>
        <taxon>Micromonosporales</taxon>
        <taxon>Micromonosporaceae</taxon>
        <taxon>Micromonospora</taxon>
    </lineage>
</organism>